<keyword evidence="1" id="KW-1029">Fimbrium biogenesis</keyword>
<dbReference type="RefSeq" id="WP_234623779.1">
    <property type="nucleotide sequence ID" value="NZ_JAHWXT010000005.1"/>
</dbReference>
<dbReference type="GO" id="GO:0009297">
    <property type="term" value="P:pilus assembly"/>
    <property type="evidence" value="ECO:0007669"/>
    <property type="project" value="InterPro"/>
</dbReference>
<dbReference type="PROSITE" id="PS01151">
    <property type="entry name" value="FIMBRIAL_USHER"/>
    <property type="match status" value="1"/>
</dbReference>
<dbReference type="InterPro" id="IPR000015">
    <property type="entry name" value="Fimb_usher"/>
</dbReference>
<keyword evidence="1" id="KW-0812">Transmembrane</keyword>
<dbReference type="AlphaFoldDB" id="A0A8X8GLL6"/>
<dbReference type="Gene3D" id="2.60.40.2610">
    <property type="entry name" value="Outer membrane usher protein FimD, plug domain"/>
    <property type="match status" value="1"/>
</dbReference>
<gene>
    <name evidence="3" type="ORF">KW868_14800</name>
</gene>
<evidence type="ECO:0000313" key="4">
    <source>
        <dbReference type="Proteomes" id="UP000887320"/>
    </source>
</evidence>
<keyword evidence="1" id="KW-0472">Membrane</keyword>
<organism evidence="3 4">
    <name type="scientific">Acinetobacter guillouiae</name>
    <name type="common">Acinetobacter genomosp. 11</name>
    <dbReference type="NCBI Taxonomy" id="106649"/>
    <lineage>
        <taxon>Bacteria</taxon>
        <taxon>Pseudomonadati</taxon>
        <taxon>Pseudomonadota</taxon>
        <taxon>Gammaproteobacteria</taxon>
        <taxon>Moraxellales</taxon>
        <taxon>Moraxellaceae</taxon>
        <taxon>Acinetobacter</taxon>
    </lineage>
</organism>
<protein>
    <submittedName>
        <fullName evidence="3">Fimbria/pilus outer membrane usher protein</fullName>
    </submittedName>
</protein>
<evidence type="ECO:0000259" key="2">
    <source>
        <dbReference type="Pfam" id="PF13953"/>
    </source>
</evidence>
<keyword evidence="1" id="KW-0813">Transport</keyword>
<dbReference type="InterPro" id="IPR018030">
    <property type="entry name" value="Fimbrial_membr_usher_CS"/>
</dbReference>
<dbReference type="Gene3D" id="2.60.40.3110">
    <property type="match status" value="1"/>
</dbReference>
<feature type="domain" description="PapC-like C-terminal" evidence="2">
    <location>
        <begin position="761"/>
        <end position="820"/>
    </location>
</feature>
<dbReference type="InterPro" id="IPR025949">
    <property type="entry name" value="PapC-like_C"/>
</dbReference>
<name>A0A8X8GLL6_ACIGI</name>
<keyword evidence="1" id="KW-0998">Cell outer membrane</keyword>
<dbReference type="Pfam" id="PF13953">
    <property type="entry name" value="PapC_C"/>
    <property type="match status" value="1"/>
</dbReference>
<dbReference type="InterPro" id="IPR042186">
    <property type="entry name" value="FimD_plug_dom"/>
</dbReference>
<dbReference type="EMBL" id="JAHWXT010000005">
    <property type="protein sequence ID" value="MCF0265714.1"/>
    <property type="molecule type" value="Genomic_DNA"/>
</dbReference>
<dbReference type="GO" id="GO:0015473">
    <property type="term" value="F:fimbrial usher porin activity"/>
    <property type="evidence" value="ECO:0007669"/>
    <property type="project" value="InterPro"/>
</dbReference>
<dbReference type="GO" id="GO:0009279">
    <property type="term" value="C:cell outer membrane"/>
    <property type="evidence" value="ECO:0007669"/>
    <property type="project" value="UniProtKB-SubCell"/>
</dbReference>
<comment type="similarity">
    <text evidence="1">Belongs to the fimbrial export usher family.</text>
</comment>
<evidence type="ECO:0000313" key="3">
    <source>
        <dbReference type="EMBL" id="MCF0265714.1"/>
    </source>
</evidence>
<dbReference type="PANTHER" id="PTHR30451">
    <property type="entry name" value="OUTER MEMBRANE USHER PROTEIN"/>
    <property type="match status" value="1"/>
</dbReference>
<dbReference type="PANTHER" id="PTHR30451:SF5">
    <property type="entry name" value="SLR0019 PROTEIN"/>
    <property type="match status" value="1"/>
</dbReference>
<reference evidence="3" key="1">
    <citation type="submission" date="2021-07" db="EMBL/GenBank/DDBJ databases">
        <authorList>
            <person name="Fernandez M."/>
            <person name="Pereira P."/>
            <person name="Torres Tejerizo G.A."/>
            <person name="Gonzalez P."/>
            <person name="Agostini E."/>
        </authorList>
    </citation>
    <scope>NUCLEOTIDE SEQUENCE</scope>
    <source>
        <strain evidence="3">SFC 500-1A</strain>
    </source>
</reference>
<evidence type="ECO:0000256" key="1">
    <source>
        <dbReference type="RuleBase" id="RU003884"/>
    </source>
</evidence>
<dbReference type="Proteomes" id="UP000887320">
    <property type="component" value="Unassembled WGS sequence"/>
</dbReference>
<proteinExistence type="inferred from homology"/>
<dbReference type="Pfam" id="PF00577">
    <property type="entry name" value="Usher"/>
    <property type="match status" value="1"/>
</dbReference>
<dbReference type="InterPro" id="IPR043142">
    <property type="entry name" value="PapC-like_C_sf"/>
</dbReference>
<comment type="subcellular location">
    <subcellularLocation>
        <location evidence="1">Cell outer membrane</location>
        <topology evidence="1">Multi-pass membrane protein</topology>
    </subcellularLocation>
</comment>
<accession>A0A8X8GLL6</accession>
<comment type="caution">
    <text evidence="3">The sequence shown here is derived from an EMBL/GenBank/DDBJ whole genome shotgun (WGS) entry which is preliminary data.</text>
</comment>
<dbReference type="Gene3D" id="2.60.40.2070">
    <property type="match status" value="1"/>
</dbReference>
<sequence length="843" mass="93221">MGYLSGLHTPSFLCKSLTLILVANIPLLSCNAYANGLPPPPRDVSEVNSLFKLYLDLVINQYSTRQVIPVIVKGDHYFIQQSKLDELQIKLPADALQQQSEKNLTDLDVFTLGFSGKALDWVSLNQIPELKYEYNSAQQYFSLDLPASWMPVQIRGLDSWYQAETAQSGIGLLNNYDFYTYRPENGGYSSTLFTEQRFFSPYGVLRNSGVYSKTDFKSDGIGNDSNQDNDGYRRYDTTWQYDDPVRVVSFLAGDVITGSKNAWGSSVRLGGLQLQRNFGTRPDLITYPLPQFKGQAALPSTVDLLINGQKANSTDVQSGPFILNNVPFINGKGEAVIVTTDSVGRQVATSVPFYISNTLLKPGLLDYSVSMGQIREDYGIKNFEYGKFASSADARYGINDWLTAEGRVELSDSIQLAGLGSVLKLNRFGVVSGSATQSWADGELNQLNNNLNGNKNFKGNQYTLGYSYNQQRFGFSLNHTQRDQDYYDLSRLQYTDLISANSHKSLVANTYFATEKSGTFGVAYIRTKSRDIENKLMNLSWAPVLPSYLRGATVSLSANRDFVEKEWSAAFQLSVPFSKSRSTANLGYSQQSSGDYSYINYNRSAPLDGGVGVDLTRRFNENSDDFNQARVSYRNQYFNTDVGMSGSHDYNYWFGLSGSVVLMSGNVFAANRLGESFALIDTNKIADVPVHYENSLVGRSNAKGYVFVPSVTPYYAAKYSINPIDLPSNFNATQVENRIAAKRGSGVVIGFPIKQSYAANVSLVQSNGQAIPVGAVVHRADQESSYVGMDGIAYLEDLGAENSIRVQLPDQSVCEANFSLDLKQAQQQIAVIKSVVCREVAKP</sequence>